<feature type="transmembrane region" description="Helical" evidence="1">
    <location>
        <begin position="81"/>
        <end position="99"/>
    </location>
</feature>
<accession>A0A7J4ISW4</accession>
<dbReference type="EMBL" id="DUFG01000005">
    <property type="protein sequence ID" value="HIH07910.1"/>
    <property type="molecule type" value="Genomic_DNA"/>
</dbReference>
<dbReference type="Proteomes" id="UP000577419">
    <property type="component" value="Unassembled WGS sequence"/>
</dbReference>
<protein>
    <submittedName>
        <fullName evidence="2">Uncharacterized protein</fullName>
    </submittedName>
</protein>
<evidence type="ECO:0000256" key="1">
    <source>
        <dbReference type="SAM" id="Phobius"/>
    </source>
</evidence>
<feature type="transmembrane region" description="Helical" evidence="1">
    <location>
        <begin position="6"/>
        <end position="32"/>
    </location>
</feature>
<proteinExistence type="predicted"/>
<gene>
    <name evidence="2" type="ORF">HA237_00920</name>
    <name evidence="3" type="ORF">J4224_00290</name>
</gene>
<keyword evidence="1" id="KW-0472">Membrane</keyword>
<dbReference type="EMBL" id="JAGVWF010000003">
    <property type="protein sequence ID" value="MBS3058848.1"/>
    <property type="molecule type" value="Genomic_DNA"/>
</dbReference>
<dbReference type="AlphaFoldDB" id="A0A7J4ISW4"/>
<dbReference type="Proteomes" id="UP000683213">
    <property type="component" value="Unassembled WGS sequence"/>
</dbReference>
<keyword evidence="1" id="KW-1133">Transmembrane helix</keyword>
<keyword evidence="1" id="KW-0812">Transmembrane</keyword>
<reference evidence="2" key="1">
    <citation type="journal article" date="2020" name="bioRxiv">
        <title>A rank-normalized archaeal taxonomy based on genome phylogeny resolves widespread incomplete and uneven classifications.</title>
        <authorList>
            <person name="Rinke C."/>
            <person name="Chuvochina M."/>
            <person name="Mussig A.J."/>
            <person name="Chaumeil P.-A."/>
            <person name="Waite D.W."/>
            <person name="Whitman W.B."/>
            <person name="Parks D.H."/>
            <person name="Hugenholtz P."/>
        </authorList>
    </citation>
    <scope>NUCLEOTIDE SEQUENCE</scope>
    <source>
        <strain evidence="2">UBA10011</strain>
    </source>
</reference>
<comment type="caution">
    <text evidence="2">The sequence shown here is derived from an EMBL/GenBank/DDBJ whole genome shotgun (WGS) entry which is preliminary data.</text>
</comment>
<name>A0A7J4ISW4_9ARCH</name>
<sequence>MVLYYAWYWMPGFTELVMLLFDWFMLAVIMLLSIRSIMNISPFVKKTLVGQTVWYLLIAFGYSLICVTIFTSWVIWFIGGFWALIILFLTWFILVYIFFTYKKISEAIASDLLKPKTSFKA</sequence>
<evidence type="ECO:0000313" key="4">
    <source>
        <dbReference type="Proteomes" id="UP000577419"/>
    </source>
</evidence>
<organism evidence="2 4">
    <name type="scientific">Candidatus Iainarchaeum sp</name>
    <dbReference type="NCBI Taxonomy" id="3101447"/>
    <lineage>
        <taxon>Archaea</taxon>
        <taxon>Candidatus Iainarchaeota</taxon>
        <taxon>Candidatus Iainarchaeia</taxon>
        <taxon>Candidatus Iainarchaeales</taxon>
        <taxon>Candidatus Iainarchaeaceae</taxon>
        <taxon>Candidatus Iainarchaeum</taxon>
    </lineage>
</organism>
<feature type="transmembrane region" description="Helical" evidence="1">
    <location>
        <begin position="53"/>
        <end position="75"/>
    </location>
</feature>
<evidence type="ECO:0000313" key="2">
    <source>
        <dbReference type="EMBL" id="HIH07910.1"/>
    </source>
</evidence>
<reference evidence="3" key="2">
    <citation type="submission" date="2021-03" db="EMBL/GenBank/DDBJ databases">
        <authorList>
            <person name="Jaffe A."/>
        </authorList>
    </citation>
    <scope>NUCLEOTIDE SEQUENCE</scope>
    <source>
        <strain evidence="3">RIFCSPHIGHO2_01_FULL_GW2011_AR10_43_9</strain>
    </source>
</reference>
<reference evidence="3" key="3">
    <citation type="submission" date="2021-05" db="EMBL/GenBank/DDBJ databases">
        <title>Protein family content uncovers lineage relationships and bacterial pathway maintenance mechanisms in DPANN archaea.</title>
        <authorList>
            <person name="Castelle C.J."/>
            <person name="Meheust R."/>
            <person name="Jaffe A.L."/>
            <person name="Seitz K."/>
            <person name="Gong X."/>
            <person name="Baker B.J."/>
            <person name="Banfield J.F."/>
        </authorList>
    </citation>
    <scope>NUCLEOTIDE SEQUENCE</scope>
    <source>
        <strain evidence="3">RIFCSPHIGHO2_01_FULL_GW2011_AR10_43_9</strain>
    </source>
</reference>
<evidence type="ECO:0000313" key="3">
    <source>
        <dbReference type="EMBL" id="MBS3058848.1"/>
    </source>
</evidence>